<dbReference type="AlphaFoldDB" id="A0A2U3KPQ9"/>
<gene>
    <name evidence="1" type="ORF">SBF1_2550010</name>
</gene>
<accession>A0A2U3KPQ9</accession>
<dbReference type="EMBL" id="OMOF01000174">
    <property type="protein sequence ID" value="SPF41577.1"/>
    <property type="molecule type" value="Genomic_DNA"/>
</dbReference>
<evidence type="ECO:0000313" key="2">
    <source>
        <dbReference type="Proteomes" id="UP000238916"/>
    </source>
</evidence>
<dbReference type="Proteomes" id="UP000238916">
    <property type="component" value="Unassembled WGS sequence"/>
</dbReference>
<evidence type="ECO:0000313" key="1">
    <source>
        <dbReference type="EMBL" id="SPF41577.1"/>
    </source>
</evidence>
<sequence length="47" mass="5139">MANDELRRVPPDKADTSWLDSIEFGNMGGNAGITSRPFIGMGGFVYF</sequence>
<protein>
    <submittedName>
        <fullName evidence="1">Uncharacterized protein</fullName>
    </submittedName>
</protein>
<organism evidence="1 2">
    <name type="scientific">Candidatus Desulfosporosinus infrequens</name>
    <dbReference type="NCBI Taxonomy" id="2043169"/>
    <lineage>
        <taxon>Bacteria</taxon>
        <taxon>Bacillati</taxon>
        <taxon>Bacillota</taxon>
        <taxon>Clostridia</taxon>
        <taxon>Eubacteriales</taxon>
        <taxon>Desulfitobacteriaceae</taxon>
        <taxon>Desulfosporosinus</taxon>
    </lineage>
</organism>
<reference evidence="2" key="1">
    <citation type="submission" date="2018-02" db="EMBL/GenBank/DDBJ databases">
        <authorList>
            <person name="Hausmann B."/>
        </authorList>
    </citation>
    <scope>NUCLEOTIDE SEQUENCE [LARGE SCALE GENOMIC DNA]</scope>
    <source>
        <strain evidence="2">Peat soil MAG SbF1</strain>
    </source>
</reference>
<proteinExistence type="predicted"/>
<name>A0A2U3KPQ9_9FIRM</name>